<dbReference type="PANTHER" id="PTHR10579">
    <property type="entry name" value="CALCIUM-ACTIVATED CHLORIDE CHANNEL REGULATOR"/>
    <property type="match status" value="1"/>
</dbReference>
<keyword evidence="2" id="KW-0472">Membrane</keyword>
<reference evidence="5 6" key="1">
    <citation type="submission" date="2017-09" db="EMBL/GenBank/DDBJ databases">
        <authorList>
            <person name="Ehlers B."/>
            <person name="Leendertz F.H."/>
        </authorList>
    </citation>
    <scope>NUCLEOTIDE SEQUENCE [LARGE SCALE GENOMIC DNA]</scope>
    <source>
        <strain evidence="5 6">CGMCC 4.7095</strain>
    </source>
</reference>
<dbReference type="Gene3D" id="3.40.50.410">
    <property type="entry name" value="von Willebrand factor, type A domain"/>
    <property type="match status" value="1"/>
</dbReference>
<keyword evidence="2" id="KW-1133">Transmembrane helix</keyword>
<dbReference type="Proteomes" id="UP000219072">
    <property type="component" value="Unassembled WGS sequence"/>
</dbReference>
<feature type="chain" id="PRO_5012176868" evidence="3">
    <location>
        <begin position="24"/>
        <end position="425"/>
    </location>
</feature>
<keyword evidence="3" id="KW-0732">Signal</keyword>
<keyword evidence="2" id="KW-0812">Transmembrane</keyword>
<dbReference type="PROSITE" id="PS50234">
    <property type="entry name" value="VWFA"/>
    <property type="match status" value="1"/>
</dbReference>
<accession>A0A286DUC4</accession>
<feature type="domain" description="VWFA" evidence="4">
    <location>
        <begin position="33"/>
        <end position="219"/>
    </location>
</feature>
<evidence type="ECO:0000256" key="3">
    <source>
        <dbReference type="SAM" id="SignalP"/>
    </source>
</evidence>
<gene>
    <name evidence="5" type="ORF">SAMN06297387_10518</name>
</gene>
<dbReference type="SUPFAM" id="SSF53300">
    <property type="entry name" value="vWA-like"/>
    <property type="match status" value="1"/>
</dbReference>
<feature type="signal peptide" evidence="3">
    <location>
        <begin position="1"/>
        <end position="23"/>
    </location>
</feature>
<evidence type="ECO:0000259" key="4">
    <source>
        <dbReference type="PROSITE" id="PS50234"/>
    </source>
</evidence>
<feature type="region of interest" description="Disordered" evidence="1">
    <location>
        <begin position="301"/>
        <end position="342"/>
    </location>
</feature>
<evidence type="ECO:0000256" key="2">
    <source>
        <dbReference type="SAM" id="Phobius"/>
    </source>
</evidence>
<name>A0A286DUC4_9ACTN</name>
<organism evidence="5 6">
    <name type="scientific">Streptomyces zhaozhouensis</name>
    <dbReference type="NCBI Taxonomy" id="1300267"/>
    <lineage>
        <taxon>Bacteria</taxon>
        <taxon>Bacillati</taxon>
        <taxon>Actinomycetota</taxon>
        <taxon>Actinomycetes</taxon>
        <taxon>Kitasatosporales</taxon>
        <taxon>Streptomycetaceae</taxon>
        <taxon>Streptomyces</taxon>
    </lineage>
</organism>
<evidence type="ECO:0000313" key="5">
    <source>
        <dbReference type="EMBL" id="SOD62203.1"/>
    </source>
</evidence>
<protein>
    <submittedName>
        <fullName evidence="5">Ca-activated chloride channel family protein</fullName>
    </submittedName>
</protein>
<dbReference type="AlphaFoldDB" id="A0A286DUC4"/>
<dbReference type="PANTHER" id="PTHR10579:SF43">
    <property type="entry name" value="ZINC FINGER (C3HC4-TYPE RING FINGER) FAMILY PROTEIN"/>
    <property type="match status" value="1"/>
</dbReference>
<feature type="compositionally biased region" description="Acidic residues" evidence="1">
    <location>
        <begin position="325"/>
        <end position="340"/>
    </location>
</feature>
<dbReference type="InterPro" id="IPR051266">
    <property type="entry name" value="CLCR"/>
</dbReference>
<keyword evidence="6" id="KW-1185">Reference proteome</keyword>
<dbReference type="InterPro" id="IPR002035">
    <property type="entry name" value="VWF_A"/>
</dbReference>
<evidence type="ECO:0000313" key="6">
    <source>
        <dbReference type="Proteomes" id="UP000219072"/>
    </source>
</evidence>
<dbReference type="EMBL" id="OCNE01000005">
    <property type="protein sequence ID" value="SOD62203.1"/>
    <property type="molecule type" value="Genomic_DNA"/>
</dbReference>
<sequence>MTRALGGLLVALVAGGLAPHAVAESRGEPEPPRVNLVLDVSGSMNERDMGGGESRIAAAQRAFNEVIDAVPEETHLGIRTLGATYPGEDLEVGCRDSEQLYPVESIDRTEAKTAVATLRPTGWTPIGYALRGANEDLGDGPGSRRVVLITDGEDSCGEPDPCLVAHELAASGTDLVVDTLGLTRDDAVREQLSCIAEATGGTYTAVQDADQLAEKVEQLVRRADLPVENPTAVDGAEECRDAPWLGVGVYEDREEFGEHRAYRVPVQAGQELRVAASVTADRQVNRDYGVLLRALDEDGRELTRGTGAGTGRTDVLSTGLRWPVEEPDDDADDSGDSGDAGEDRRTVCLVLSHSFSAPDSVVRTPGLPVELAVDVVSAADESPDAAAFGLARGWAPVLFLAGVGLVAGLLGGVLKRVVTALRGTA</sequence>
<dbReference type="InterPro" id="IPR036465">
    <property type="entry name" value="vWFA_dom_sf"/>
</dbReference>
<dbReference type="SMART" id="SM00327">
    <property type="entry name" value="VWA"/>
    <property type="match status" value="1"/>
</dbReference>
<dbReference type="Pfam" id="PF13519">
    <property type="entry name" value="VWA_2"/>
    <property type="match status" value="1"/>
</dbReference>
<feature type="transmembrane region" description="Helical" evidence="2">
    <location>
        <begin position="393"/>
        <end position="414"/>
    </location>
</feature>
<evidence type="ECO:0000256" key="1">
    <source>
        <dbReference type="SAM" id="MobiDB-lite"/>
    </source>
</evidence>
<proteinExistence type="predicted"/>